<feature type="region of interest" description="Disordered" evidence="1">
    <location>
        <begin position="147"/>
        <end position="205"/>
    </location>
</feature>
<dbReference type="EMBL" id="JACAZE010000021">
    <property type="protein sequence ID" value="KAF7293157.1"/>
    <property type="molecule type" value="Genomic_DNA"/>
</dbReference>
<name>A0A8H6S7D5_MYCCL</name>
<reference evidence="2" key="1">
    <citation type="submission" date="2020-05" db="EMBL/GenBank/DDBJ databases">
        <title>Mycena genomes resolve the evolution of fungal bioluminescence.</title>
        <authorList>
            <person name="Tsai I.J."/>
        </authorList>
    </citation>
    <scope>NUCLEOTIDE SEQUENCE</scope>
    <source>
        <strain evidence="2">110903Hualien_Pintung</strain>
    </source>
</reference>
<feature type="compositionally biased region" description="Low complexity" evidence="1">
    <location>
        <begin position="147"/>
        <end position="168"/>
    </location>
</feature>
<sequence length="304" mass="32446">MISLHRPLFLRSPSSSSAEFTPASLQSLMPASGANPALFKPMHLSSASLYVHSFPWAQPQLTCLRFRSPAAPGATATSSYGLKARSHHENTPVDLKPTVGLFLAGVCRALLFFSPRPGLPCDLHSLGALSTPPGLFRACPSRPDSFSTWSAPSTQATQSASAHLAPAYNPTPPPTTNSRLSPRVDANEKPGAESPISERDDDKLHRCKTVDADEQGGADSSISERDAVPALKYVSTTLASSPGMKKSYYKHTSRSSNSALTRRSPAMQLEELKSLWNGIPRSSVECGRAGTQREGGFKETARGG</sequence>
<dbReference type="Proteomes" id="UP000613580">
    <property type="component" value="Unassembled WGS sequence"/>
</dbReference>
<feature type="region of interest" description="Disordered" evidence="1">
    <location>
        <begin position="242"/>
        <end position="265"/>
    </location>
</feature>
<evidence type="ECO:0000313" key="3">
    <source>
        <dbReference type="Proteomes" id="UP000613580"/>
    </source>
</evidence>
<keyword evidence="3" id="KW-1185">Reference proteome</keyword>
<accession>A0A8H6S7D5</accession>
<feature type="region of interest" description="Disordered" evidence="1">
    <location>
        <begin position="281"/>
        <end position="304"/>
    </location>
</feature>
<feature type="compositionally biased region" description="Basic and acidic residues" evidence="1">
    <location>
        <begin position="295"/>
        <end position="304"/>
    </location>
</feature>
<gene>
    <name evidence="2" type="ORF">HMN09_01193700</name>
</gene>
<evidence type="ECO:0000313" key="2">
    <source>
        <dbReference type="EMBL" id="KAF7293157.1"/>
    </source>
</evidence>
<proteinExistence type="predicted"/>
<comment type="caution">
    <text evidence="2">The sequence shown here is derived from an EMBL/GenBank/DDBJ whole genome shotgun (WGS) entry which is preliminary data.</text>
</comment>
<feature type="compositionally biased region" description="Basic and acidic residues" evidence="1">
    <location>
        <begin position="185"/>
        <end position="205"/>
    </location>
</feature>
<evidence type="ECO:0000256" key="1">
    <source>
        <dbReference type="SAM" id="MobiDB-lite"/>
    </source>
</evidence>
<dbReference type="AlphaFoldDB" id="A0A8H6S7D5"/>
<organism evidence="2 3">
    <name type="scientific">Mycena chlorophos</name>
    <name type="common">Agaric fungus</name>
    <name type="synonym">Agaricus chlorophos</name>
    <dbReference type="NCBI Taxonomy" id="658473"/>
    <lineage>
        <taxon>Eukaryota</taxon>
        <taxon>Fungi</taxon>
        <taxon>Dikarya</taxon>
        <taxon>Basidiomycota</taxon>
        <taxon>Agaricomycotina</taxon>
        <taxon>Agaricomycetes</taxon>
        <taxon>Agaricomycetidae</taxon>
        <taxon>Agaricales</taxon>
        <taxon>Marasmiineae</taxon>
        <taxon>Mycenaceae</taxon>
        <taxon>Mycena</taxon>
    </lineage>
</organism>
<protein>
    <submittedName>
        <fullName evidence="2">Uncharacterized protein</fullName>
    </submittedName>
</protein>